<keyword evidence="2" id="KW-1185">Reference proteome</keyword>
<gene>
    <name evidence="1" type="ORF">PIB30_045362</name>
</gene>
<dbReference type="EMBL" id="JASCZI010060691">
    <property type="protein sequence ID" value="MED6135315.1"/>
    <property type="molecule type" value="Genomic_DNA"/>
</dbReference>
<evidence type="ECO:0000313" key="2">
    <source>
        <dbReference type="Proteomes" id="UP001341840"/>
    </source>
</evidence>
<protein>
    <submittedName>
        <fullName evidence="1">Uncharacterized protein</fullName>
    </submittedName>
</protein>
<organism evidence="1 2">
    <name type="scientific">Stylosanthes scabra</name>
    <dbReference type="NCBI Taxonomy" id="79078"/>
    <lineage>
        <taxon>Eukaryota</taxon>
        <taxon>Viridiplantae</taxon>
        <taxon>Streptophyta</taxon>
        <taxon>Embryophyta</taxon>
        <taxon>Tracheophyta</taxon>
        <taxon>Spermatophyta</taxon>
        <taxon>Magnoliopsida</taxon>
        <taxon>eudicotyledons</taxon>
        <taxon>Gunneridae</taxon>
        <taxon>Pentapetalae</taxon>
        <taxon>rosids</taxon>
        <taxon>fabids</taxon>
        <taxon>Fabales</taxon>
        <taxon>Fabaceae</taxon>
        <taxon>Papilionoideae</taxon>
        <taxon>50 kb inversion clade</taxon>
        <taxon>dalbergioids sensu lato</taxon>
        <taxon>Dalbergieae</taxon>
        <taxon>Pterocarpus clade</taxon>
        <taxon>Stylosanthes</taxon>
    </lineage>
</organism>
<name>A0ABU6SGA1_9FABA</name>
<sequence length="79" mass="8612">MPDDEERGPKLRASKKLPALVSYETHGAIKGCCHNECAICLEDFEEGQHCQVFPSNLLASDRSLNEAQIRGGLVLNLSG</sequence>
<reference evidence="1 2" key="1">
    <citation type="journal article" date="2023" name="Plants (Basel)">
        <title>Bridging the Gap: Combining Genomics and Transcriptomics Approaches to Understand Stylosanthes scabra, an Orphan Legume from the Brazilian Caatinga.</title>
        <authorList>
            <person name="Ferreira-Neto J.R.C."/>
            <person name="da Silva M.D."/>
            <person name="Binneck E."/>
            <person name="de Melo N.F."/>
            <person name="da Silva R.H."/>
            <person name="de Melo A.L.T.M."/>
            <person name="Pandolfi V."/>
            <person name="Bustamante F.O."/>
            <person name="Brasileiro-Vidal A.C."/>
            <person name="Benko-Iseppon A.M."/>
        </authorList>
    </citation>
    <scope>NUCLEOTIDE SEQUENCE [LARGE SCALE GENOMIC DNA]</scope>
    <source>
        <tissue evidence="1">Leaves</tissue>
    </source>
</reference>
<evidence type="ECO:0000313" key="1">
    <source>
        <dbReference type="EMBL" id="MED6135315.1"/>
    </source>
</evidence>
<dbReference type="Proteomes" id="UP001341840">
    <property type="component" value="Unassembled WGS sequence"/>
</dbReference>
<comment type="caution">
    <text evidence="1">The sequence shown here is derived from an EMBL/GenBank/DDBJ whole genome shotgun (WGS) entry which is preliminary data.</text>
</comment>
<accession>A0ABU6SGA1</accession>
<proteinExistence type="predicted"/>